<protein>
    <submittedName>
        <fullName evidence="1">Uncharacterized protein</fullName>
    </submittedName>
</protein>
<name>A0A7H9E7X2_9LACO</name>
<organism evidence="1 2">
    <name type="scientific">Lactobacillus crispatus</name>
    <dbReference type="NCBI Taxonomy" id="47770"/>
    <lineage>
        <taxon>Bacteria</taxon>
        <taxon>Bacillati</taxon>
        <taxon>Bacillota</taxon>
        <taxon>Bacilli</taxon>
        <taxon>Lactobacillales</taxon>
        <taxon>Lactobacillaceae</taxon>
        <taxon>Lactobacillus</taxon>
    </lineage>
</organism>
<dbReference type="EMBL" id="CP047415">
    <property type="protein sequence ID" value="QLL73748.1"/>
    <property type="molecule type" value="Genomic_DNA"/>
</dbReference>
<proteinExistence type="predicted"/>
<evidence type="ECO:0000313" key="1">
    <source>
        <dbReference type="EMBL" id="QLL73748.1"/>
    </source>
</evidence>
<dbReference type="AlphaFoldDB" id="A0A7H9E7X2"/>
<dbReference type="RefSeq" id="WP_060463546.1">
    <property type="nucleotide sequence ID" value="NZ_CP047415.1"/>
</dbReference>
<reference evidence="1 2" key="1">
    <citation type="submission" date="2020-01" db="EMBL/GenBank/DDBJ databases">
        <title>Complete and circular genome sequences of six lactobacillus isolates from horses.</title>
        <authorList>
            <person name="Hassan H.M."/>
        </authorList>
    </citation>
    <scope>NUCLEOTIDE SEQUENCE [LARGE SCALE GENOMIC DNA]</scope>
    <source>
        <strain evidence="1 2">1D</strain>
    </source>
</reference>
<sequence length="85" mass="9995">MHDAQQWLDGIIEDIPNIRKEMLDDCRTMKTYGKAKQYAKQFKIDFEGNYKATAEEQIQSLFNSLIEDVVTELNRESDRGEIKHD</sequence>
<gene>
    <name evidence="1" type="ORF">GTO85_04860</name>
</gene>
<accession>A0A7H9E7X2</accession>
<evidence type="ECO:0000313" key="2">
    <source>
        <dbReference type="Proteomes" id="UP000510660"/>
    </source>
</evidence>
<dbReference type="Proteomes" id="UP000510660">
    <property type="component" value="Chromosome"/>
</dbReference>